<dbReference type="PANTHER" id="PTHR32309:SF13">
    <property type="entry name" value="FERRIC ENTEROBACTIN TRANSPORT PROTEIN FEPE"/>
    <property type="match status" value="1"/>
</dbReference>
<dbReference type="PANTHER" id="PTHR32309">
    <property type="entry name" value="TYROSINE-PROTEIN KINASE"/>
    <property type="match status" value="1"/>
</dbReference>
<feature type="coiled-coil region" evidence="6">
    <location>
        <begin position="334"/>
        <end position="361"/>
    </location>
</feature>
<accession>A0A915UAZ1</accession>
<dbReference type="KEGG" id="ddu:GF1_24910"/>
<evidence type="ECO:0000256" key="6">
    <source>
        <dbReference type="SAM" id="Coils"/>
    </source>
</evidence>
<dbReference type="Proteomes" id="UP001063350">
    <property type="component" value="Chromosome"/>
</dbReference>
<name>A0A915UAZ1_9BACT</name>
<evidence type="ECO:0000256" key="1">
    <source>
        <dbReference type="ARBA" id="ARBA00004651"/>
    </source>
</evidence>
<gene>
    <name evidence="9" type="ORF">GF1_24910</name>
</gene>
<feature type="transmembrane region" description="Helical" evidence="7">
    <location>
        <begin position="438"/>
        <end position="460"/>
    </location>
</feature>
<organism evidence="9 10">
    <name type="scientific">Desulfolithobacter dissulfuricans</name>
    <dbReference type="NCBI Taxonomy" id="2795293"/>
    <lineage>
        <taxon>Bacteria</taxon>
        <taxon>Pseudomonadati</taxon>
        <taxon>Thermodesulfobacteriota</taxon>
        <taxon>Desulfobulbia</taxon>
        <taxon>Desulfobulbales</taxon>
        <taxon>Desulfobulbaceae</taxon>
        <taxon>Desulfolithobacter</taxon>
    </lineage>
</organism>
<feature type="coiled-coil region" evidence="6">
    <location>
        <begin position="175"/>
        <end position="238"/>
    </location>
</feature>
<evidence type="ECO:0000256" key="3">
    <source>
        <dbReference type="ARBA" id="ARBA00022692"/>
    </source>
</evidence>
<comment type="subcellular location">
    <subcellularLocation>
        <location evidence="1">Cell membrane</location>
        <topology evidence="1">Multi-pass membrane protein</topology>
    </subcellularLocation>
</comment>
<keyword evidence="3 7" id="KW-0812">Transmembrane</keyword>
<feature type="domain" description="Polysaccharide chain length determinant N-terminal" evidence="8">
    <location>
        <begin position="10"/>
        <end position="94"/>
    </location>
</feature>
<dbReference type="AlphaFoldDB" id="A0A915UAZ1"/>
<keyword evidence="5 7" id="KW-0472">Membrane</keyword>
<evidence type="ECO:0000259" key="8">
    <source>
        <dbReference type="Pfam" id="PF02706"/>
    </source>
</evidence>
<evidence type="ECO:0000313" key="9">
    <source>
        <dbReference type="EMBL" id="BCO10115.1"/>
    </source>
</evidence>
<protein>
    <submittedName>
        <fullName evidence="9">Chain-length determining protein</fullName>
    </submittedName>
</protein>
<dbReference type="NCBIfam" id="TIGR03007">
    <property type="entry name" value="pepcterm_ChnLen"/>
    <property type="match status" value="1"/>
</dbReference>
<keyword evidence="2" id="KW-1003">Cell membrane</keyword>
<evidence type="ECO:0000256" key="7">
    <source>
        <dbReference type="SAM" id="Phobius"/>
    </source>
</evidence>
<reference evidence="9" key="1">
    <citation type="submission" date="2020-12" db="EMBL/GenBank/DDBJ databases">
        <title>Desulfobium dissulfuricans gen. nov., sp. nov., a novel mesophilic, sulfate-reducing bacterium isolated from a deep-sea hydrothermal vent.</title>
        <authorList>
            <person name="Hashimoto Y."/>
            <person name="Tame A."/>
            <person name="Sawayama S."/>
            <person name="Miyazaki J."/>
            <person name="Takai K."/>
            <person name="Nakagawa S."/>
        </authorList>
    </citation>
    <scope>NUCLEOTIDE SEQUENCE</scope>
    <source>
        <strain evidence="9">GF1</strain>
    </source>
</reference>
<keyword evidence="4 7" id="KW-1133">Transmembrane helix</keyword>
<keyword evidence="6" id="KW-0175">Coiled coil</keyword>
<dbReference type="EMBL" id="AP024233">
    <property type="protein sequence ID" value="BCO10115.1"/>
    <property type="molecule type" value="Genomic_DNA"/>
</dbReference>
<dbReference type="InterPro" id="IPR003856">
    <property type="entry name" value="LPS_length_determ_N"/>
</dbReference>
<keyword evidence="10" id="KW-1185">Reference proteome</keyword>
<dbReference type="InterPro" id="IPR014345">
    <property type="entry name" value="XrtA_polysacc_chain"/>
</dbReference>
<evidence type="ECO:0000313" key="10">
    <source>
        <dbReference type="Proteomes" id="UP001063350"/>
    </source>
</evidence>
<proteinExistence type="predicted"/>
<dbReference type="Pfam" id="PF02706">
    <property type="entry name" value="Wzz"/>
    <property type="match status" value="1"/>
</dbReference>
<dbReference type="GO" id="GO:0004713">
    <property type="term" value="F:protein tyrosine kinase activity"/>
    <property type="evidence" value="ECO:0007669"/>
    <property type="project" value="TreeGrafter"/>
</dbReference>
<evidence type="ECO:0000256" key="2">
    <source>
        <dbReference type="ARBA" id="ARBA00022475"/>
    </source>
</evidence>
<dbReference type="RefSeq" id="WP_267926852.1">
    <property type="nucleotide sequence ID" value="NZ_AP024233.1"/>
</dbReference>
<sequence>MENQQRQQVKKYVDLLVFRWKMITVFTLIALTLGLGMYMRMPKLYQASALLSYEQQRINPARMAPEATRRLRDTVSTLTDIVTSRNNLEQVIKQFNLYPEARQQLPIEDVIELMRKNIKISPSSRGDTFTVTFQGRYPDKVMKVTNALAAKFIEENLKYREERATETSRYTQDELNMAKEVLDRKEQAMRDYKLKYYNEMPDQRQGNMQRLTALQEQYQNIQDSIQDLERTKVMVQEQIALRKQLAAGASTLGPVGQAPAAPPGPATPFERLQELRSRLDTLLLKYTDKHPEVRRIKQLIAKLEKDLEQPDQAAPDKESTGQSDLAARMQDPQLLQLKLQLREINLNIKKLREDQVKIRAEIEKYKKWIAAAPIREAEWAALTRDYNELRRHYDYLVAQNLQAASVEHLERKQKGSKFKIVDPARYPEKPFKPDFKKLILMALAGGLGLGVGLAFGLDFIDTSFKDVEDLENTLGVTVSCTVPYLPTRAEIRRQRLVSTLWGILLFSYTAALLGAMVYFWKKGMIII</sequence>
<dbReference type="InterPro" id="IPR050445">
    <property type="entry name" value="Bact_polysacc_biosynth/exp"/>
</dbReference>
<dbReference type="GO" id="GO:0005886">
    <property type="term" value="C:plasma membrane"/>
    <property type="evidence" value="ECO:0007669"/>
    <property type="project" value="UniProtKB-SubCell"/>
</dbReference>
<feature type="transmembrane region" description="Helical" evidence="7">
    <location>
        <begin position="20"/>
        <end position="38"/>
    </location>
</feature>
<feature type="transmembrane region" description="Helical" evidence="7">
    <location>
        <begin position="500"/>
        <end position="520"/>
    </location>
</feature>
<evidence type="ECO:0000256" key="4">
    <source>
        <dbReference type="ARBA" id="ARBA00022989"/>
    </source>
</evidence>
<evidence type="ECO:0000256" key="5">
    <source>
        <dbReference type="ARBA" id="ARBA00023136"/>
    </source>
</evidence>